<reference evidence="2 3" key="1">
    <citation type="submission" date="2019-04" db="EMBL/GenBank/DDBJ databases">
        <title>Complete genome sequence of Agrobacterium tumefaciens CFBP6624.</title>
        <authorList>
            <person name="Haryono M."/>
            <person name="Lin Y.-C."/>
            <person name="Lai E.-M."/>
            <person name="Kuo C.-H."/>
        </authorList>
    </citation>
    <scope>NUCLEOTIDE SEQUENCE [LARGE SCALE GENOMIC DNA]</scope>
    <source>
        <strain evidence="2 3">CFBP6624</strain>
        <plasmid evidence="3">patcfbp6624</plasmid>
    </source>
</reference>
<dbReference type="GO" id="GO:0005886">
    <property type="term" value="C:plasma membrane"/>
    <property type="evidence" value="ECO:0007669"/>
    <property type="project" value="UniProtKB-SubCell"/>
</dbReference>
<dbReference type="GO" id="GO:0140359">
    <property type="term" value="F:ABC-type transporter activity"/>
    <property type="evidence" value="ECO:0007669"/>
    <property type="project" value="InterPro"/>
</dbReference>
<feature type="transmembrane region" description="Helical" evidence="1">
    <location>
        <begin position="286"/>
        <end position="308"/>
    </location>
</feature>
<feature type="transmembrane region" description="Helical" evidence="1">
    <location>
        <begin position="132"/>
        <end position="160"/>
    </location>
</feature>
<dbReference type="RefSeq" id="WP_137088090.1">
    <property type="nucleotide sequence ID" value="NZ_CP039909.1"/>
</dbReference>
<evidence type="ECO:0008006" key="4">
    <source>
        <dbReference type="Google" id="ProtNLM"/>
    </source>
</evidence>
<dbReference type="PANTHER" id="PTHR43471">
    <property type="entry name" value="ABC TRANSPORTER PERMEASE"/>
    <property type="match status" value="1"/>
</dbReference>
<evidence type="ECO:0000313" key="2">
    <source>
        <dbReference type="EMBL" id="QCM03691.1"/>
    </source>
</evidence>
<protein>
    <recommendedName>
        <fullName evidence="4">ABC transporter permease</fullName>
    </recommendedName>
</protein>
<gene>
    <name evidence="2" type="ORF">CFBP6624_26300</name>
</gene>
<organism evidence="2 3">
    <name type="scientific">Agrobacterium tumefaciens</name>
    <dbReference type="NCBI Taxonomy" id="358"/>
    <lineage>
        <taxon>Bacteria</taxon>
        <taxon>Pseudomonadati</taxon>
        <taxon>Pseudomonadota</taxon>
        <taxon>Alphaproteobacteria</taxon>
        <taxon>Hyphomicrobiales</taxon>
        <taxon>Rhizobiaceae</taxon>
        <taxon>Rhizobium/Agrobacterium group</taxon>
        <taxon>Agrobacterium</taxon>
        <taxon>Agrobacterium tumefaciens complex</taxon>
    </lineage>
</organism>
<dbReference type="Proteomes" id="UP000298646">
    <property type="component" value="Plasmid pAtCFBP6624"/>
</dbReference>
<keyword evidence="1" id="KW-1133">Transmembrane helix</keyword>
<feature type="transmembrane region" description="Helical" evidence="1">
    <location>
        <begin position="30"/>
        <end position="49"/>
    </location>
</feature>
<dbReference type="AlphaFoldDB" id="A0AAE6ENH7"/>
<feature type="transmembrane region" description="Helical" evidence="1">
    <location>
        <begin position="90"/>
        <end position="111"/>
    </location>
</feature>
<sequence>MSSSAFIVPSVATKTIATATIRNAIRDRTVVWLALMFMAMVLLSAYLGWSVTDTINQIYTKASLALQADGLAVPPNPVNETSPLALLRNMTTYVSLLGALVAIVLGHQIIIEDRKSGVFPLLASRPISRVTYALGKMIALVVMLTSLLLIAAVTNAITLLLLPALPPTTEDWIAFLLFYALSGLFLMVFGWLAMSTASLFRSETMGLLVPVTLWLTLTFVLPQITSNINPMAALNPVKAMVPPPGGWFFALTGPALAPVSLTSTYRDIAASLLGFAPADSAALGTAAGLSSLIIANFSLAAAACFGVLRLDPTRSQTDE</sequence>
<name>A0AAE6ENH7_AGRTU</name>
<evidence type="ECO:0000256" key="1">
    <source>
        <dbReference type="SAM" id="Phobius"/>
    </source>
</evidence>
<accession>A0AAE6ENH7</accession>
<feature type="transmembrane region" description="Helical" evidence="1">
    <location>
        <begin position="172"/>
        <end position="193"/>
    </location>
</feature>
<geneLocation type="plasmid" evidence="3">
    <name>patcfbp6624</name>
</geneLocation>
<evidence type="ECO:0000313" key="3">
    <source>
        <dbReference type="Proteomes" id="UP000298646"/>
    </source>
</evidence>
<proteinExistence type="predicted"/>
<keyword evidence="2" id="KW-0614">Plasmid</keyword>
<feature type="transmembrane region" description="Helical" evidence="1">
    <location>
        <begin position="205"/>
        <end position="225"/>
    </location>
</feature>
<dbReference type="Pfam" id="PF12679">
    <property type="entry name" value="ABC2_membrane_2"/>
    <property type="match status" value="1"/>
</dbReference>
<keyword evidence="1" id="KW-0472">Membrane</keyword>
<keyword evidence="1" id="KW-0812">Transmembrane</keyword>
<dbReference type="EMBL" id="CP039909">
    <property type="protein sequence ID" value="QCM03691.1"/>
    <property type="molecule type" value="Genomic_DNA"/>
</dbReference>